<dbReference type="OrthoDB" id="3250044at2759"/>
<dbReference type="InterPro" id="IPR011009">
    <property type="entry name" value="Kinase-like_dom_sf"/>
</dbReference>
<evidence type="ECO:0000313" key="1">
    <source>
        <dbReference type="EMBL" id="KAE9397349.1"/>
    </source>
</evidence>
<reference evidence="1" key="1">
    <citation type="journal article" date="2019" name="Environ. Microbiol.">
        <title>Fungal ecological strategies reflected in gene transcription - a case study of two litter decomposers.</title>
        <authorList>
            <person name="Barbi F."/>
            <person name="Kohler A."/>
            <person name="Barry K."/>
            <person name="Baskaran P."/>
            <person name="Daum C."/>
            <person name="Fauchery L."/>
            <person name="Ihrmark K."/>
            <person name="Kuo A."/>
            <person name="LaButti K."/>
            <person name="Lipzen A."/>
            <person name="Morin E."/>
            <person name="Grigoriev I.V."/>
            <person name="Henrissat B."/>
            <person name="Lindahl B."/>
            <person name="Martin F."/>
        </authorList>
    </citation>
    <scope>NUCLEOTIDE SEQUENCE</scope>
    <source>
        <strain evidence="1">JB14</strain>
    </source>
</reference>
<gene>
    <name evidence="1" type="ORF">BT96DRAFT_921545</name>
</gene>
<accession>A0A6A4HFV4</accession>
<evidence type="ECO:0008006" key="3">
    <source>
        <dbReference type="Google" id="ProtNLM"/>
    </source>
</evidence>
<organism evidence="1 2">
    <name type="scientific">Gymnopus androsaceus JB14</name>
    <dbReference type="NCBI Taxonomy" id="1447944"/>
    <lineage>
        <taxon>Eukaryota</taxon>
        <taxon>Fungi</taxon>
        <taxon>Dikarya</taxon>
        <taxon>Basidiomycota</taxon>
        <taxon>Agaricomycotina</taxon>
        <taxon>Agaricomycetes</taxon>
        <taxon>Agaricomycetidae</taxon>
        <taxon>Agaricales</taxon>
        <taxon>Marasmiineae</taxon>
        <taxon>Omphalotaceae</taxon>
        <taxon>Gymnopus</taxon>
    </lineage>
</organism>
<keyword evidence="2" id="KW-1185">Reference proteome</keyword>
<sequence length="292" mass="32127">MCANGIQIALKNYSVPGVLFFETRVVKFSAGADVVNEGDTQAFVYSTFKSLPYAPRVSEVYECFSWNGIHYLVMEKIDLPTMETWINDARSEAEKQSRFDMACEAAANALRYLFTLSPPGGTEIGLIQGAYAQTQSEDIRAEGGCACHPTHEFYLPQALDRRPRGAPPLALNIAHEPLVMVQSDISPCNFLIDPETLHVTIIDFGGISVLPSSFVSLTLHVTRDTFIKGIAKFLGWERSENIETLAAAAGIYSLTSDPRFGLDKEGVPECLESPTGKRRRSAMARSCYPSKV</sequence>
<evidence type="ECO:0000313" key="2">
    <source>
        <dbReference type="Proteomes" id="UP000799118"/>
    </source>
</evidence>
<dbReference type="AlphaFoldDB" id="A0A6A4HFV4"/>
<dbReference type="EMBL" id="ML769498">
    <property type="protein sequence ID" value="KAE9397349.1"/>
    <property type="molecule type" value="Genomic_DNA"/>
</dbReference>
<dbReference type="SUPFAM" id="SSF56112">
    <property type="entry name" value="Protein kinase-like (PK-like)"/>
    <property type="match status" value="1"/>
</dbReference>
<proteinExistence type="predicted"/>
<protein>
    <recommendedName>
        <fullName evidence="3">Aminoglycoside phosphotransferase domain-containing protein</fullName>
    </recommendedName>
</protein>
<dbReference type="Proteomes" id="UP000799118">
    <property type="component" value="Unassembled WGS sequence"/>
</dbReference>
<name>A0A6A4HFV4_9AGAR</name>